<evidence type="ECO:0000256" key="10">
    <source>
        <dbReference type="ARBA" id="ARBA00049406"/>
    </source>
</evidence>
<keyword evidence="4 11" id="KW-0312">Gluconeogenesis</keyword>
<dbReference type="Pfam" id="PF03313">
    <property type="entry name" value="SDH_alpha"/>
    <property type="match status" value="1"/>
</dbReference>
<feature type="domain" description="Serine dehydratase-like alpha subunit" evidence="12">
    <location>
        <begin position="16"/>
        <end position="275"/>
    </location>
</feature>
<protein>
    <recommendedName>
        <fullName evidence="11">L-serine dehydratase</fullName>
        <ecNumber evidence="11">4.3.1.17</ecNumber>
    </recommendedName>
</protein>
<keyword evidence="5 11" id="KW-0004">4Fe-4S</keyword>
<evidence type="ECO:0000256" key="3">
    <source>
        <dbReference type="ARBA" id="ARBA00008636"/>
    </source>
</evidence>
<dbReference type="InterPro" id="IPR005130">
    <property type="entry name" value="Ser_deHydtase-like_asu"/>
</dbReference>
<organism evidence="13 14">
    <name type="scientific">Anaerostipes rhamnosivorans</name>
    <dbReference type="NCBI Taxonomy" id="1229621"/>
    <lineage>
        <taxon>Bacteria</taxon>
        <taxon>Bacillati</taxon>
        <taxon>Bacillota</taxon>
        <taxon>Clostridia</taxon>
        <taxon>Lachnospirales</taxon>
        <taxon>Lachnospiraceae</taxon>
        <taxon>Anaerostipes</taxon>
    </lineage>
</organism>
<dbReference type="OrthoDB" id="9805537at2"/>
<dbReference type="InterPro" id="IPR051318">
    <property type="entry name" value="Fe-S_L-Ser"/>
</dbReference>
<keyword evidence="7 11" id="KW-0408">Iron</keyword>
<gene>
    <name evidence="13" type="ORF">AR1Y2_0516</name>
</gene>
<dbReference type="EMBL" id="CP040058">
    <property type="protein sequence ID" value="QCP33970.1"/>
    <property type="molecule type" value="Genomic_DNA"/>
</dbReference>
<evidence type="ECO:0000256" key="4">
    <source>
        <dbReference type="ARBA" id="ARBA00022432"/>
    </source>
</evidence>
<dbReference type="AlphaFoldDB" id="A0A4V1EFW2"/>
<reference evidence="13 14" key="1">
    <citation type="submission" date="2019-05" db="EMBL/GenBank/DDBJ databases">
        <title>Complete genome sequencing of Anaerostipes rhamnosivorans.</title>
        <authorList>
            <person name="Bui T.P.N."/>
            <person name="de Vos W.M."/>
        </authorList>
    </citation>
    <scope>NUCLEOTIDE SEQUENCE [LARGE SCALE GENOMIC DNA]</scope>
    <source>
        <strain evidence="13 14">1y2</strain>
    </source>
</reference>
<comment type="similarity">
    <text evidence="3 11">Belongs to the iron-sulfur dependent L-serine dehydratase family.</text>
</comment>
<dbReference type="PANTHER" id="PTHR30182:SF1">
    <property type="entry name" value="L-SERINE DEHYDRATASE 1"/>
    <property type="match status" value="1"/>
</dbReference>
<dbReference type="GO" id="GO:0046872">
    <property type="term" value="F:metal ion binding"/>
    <property type="evidence" value="ECO:0007669"/>
    <property type="project" value="UniProtKB-KW"/>
</dbReference>
<dbReference type="GO" id="GO:0051539">
    <property type="term" value="F:4 iron, 4 sulfur cluster binding"/>
    <property type="evidence" value="ECO:0007669"/>
    <property type="project" value="UniProtKB-UniRule"/>
</dbReference>
<evidence type="ECO:0000256" key="9">
    <source>
        <dbReference type="ARBA" id="ARBA00023239"/>
    </source>
</evidence>
<accession>A0A4V1EFW2</accession>
<evidence type="ECO:0000256" key="5">
    <source>
        <dbReference type="ARBA" id="ARBA00022485"/>
    </source>
</evidence>
<dbReference type="Proteomes" id="UP000298653">
    <property type="component" value="Chromosome"/>
</dbReference>
<keyword evidence="9 11" id="KW-0456">Lyase</keyword>
<dbReference type="RefSeq" id="WP_137327568.1">
    <property type="nucleotide sequence ID" value="NZ_CP040058.1"/>
</dbReference>
<comment type="cofactor">
    <cofactor evidence="1 11">
        <name>[4Fe-4S] cluster</name>
        <dbReference type="ChEBI" id="CHEBI:49883"/>
    </cofactor>
</comment>
<comment type="catalytic activity">
    <reaction evidence="10 11">
        <text>L-serine = pyruvate + NH4(+)</text>
        <dbReference type="Rhea" id="RHEA:19169"/>
        <dbReference type="ChEBI" id="CHEBI:15361"/>
        <dbReference type="ChEBI" id="CHEBI:28938"/>
        <dbReference type="ChEBI" id="CHEBI:33384"/>
        <dbReference type="EC" id="4.3.1.17"/>
    </reaction>
</comment>
<dbReference type="EC" id="4.3.1.17" evidence="11"/>
<evidence type="ECO:0000256" key="7">
    <source>
        <dbReference type="ARBA" id="ARBA00023004"/>
    </source>
</evidence>
<dbReference type="GO" id="GO:0006094">
    <property type="term" value="P:gluconeogenesis"/>
    <property type="evidence" value="ECO:0007669"/>
    <property type="project" value="UniProtKB-KW"/>
</dbReference>
<keyword evidence="14" id="KW-1185">Reference proteome</keyword>
<evidence type="ECO:0000256" key="11">
    <source>
        <dbReference type="RuleBase" id="RU366059"/>
    </source>
</evidence>
<evidence type="ECO:0000259" key="12">
    <source>
        <dbReference type="Pfam" id="PF03313"/>
    </source>
</evidence>
<keyword evidence="6 11" id="KW-0479">Metal-binding</keyword>
<dbReference type="GO" id="GO:0003941">
    <property type="term" value="F:L-serine ammonia-lyase activity"/>
    <property type="evidence" value="ECO:0007669"/>
    <property type="project" value="UniProtKB-UniRule"/>
</dbReference>
<keyword evidence="8 11" id="KW-0411">Iron-sulfur</keyword>
<name>A0A4V1EFW2_9FIRM</name>
<evidence type="ECO:0000313" key="13">
    <source>
        <dbReference type="EMBL" id="QCP33970.1"/>
    </source>
</evidence>
<evidence type="ECO:0000256" key="8">
    <source>
        <dbReference type="ARBA" id="ARBA00023014"/>
    </source>
</evidence>
<sequence length="296" mass="31040">MGFQSMAEMEEAAKEAGIPLWKAVMEDDKRERHVSEEETMLKMRERYHAMKQSDADYEENLSSWSGLSGGDGAKMQRFVSQGNAVSGELMGEVIAGALKMGESNACMKRIVAAPTAGACGVVPAVFLAYEKFYKIPERSMLEGMFLAAGIGQVIAHRASISGAQGGCQAEIGSASAMCAGALTHIRGGNTQQICSAGAFALKGLLGLVCDPLGGLVEIPCIRRNVTGAVGAVACSDMAMAGVYSRVPFDEVIDAMGEIGEMMPGGLKETSQAGLAATETGKKIALDLAQRNQTPQC</sequence>
<evidence type="ECO:0000256" key="6">
    <source>
        <dbReference type="ARBA" id="ARBA00022723"/>
    </source>
</evidence>
<evidence type="ECO:0000313" key="14">
    <source>
        <dbReference type="Proteomes" id="UP000298653"/>
    </source>
</evidence>
<dbReference type="NCBIfam" id="TIGR00718">
    <property type="entry name" value="sda_alpha"/>
    <property type="match status" value="1"/>
</dbReference>
<proteinExistence type="inferred from homology"/>
<dbReference type="KEGG" id="arf:AR1Y2_0516"/>
<evidence type="ECO:0000256" key="1">
    <source>
        <dbReference type="ARBA" id="ARBA00001966"/>
    </source>
</evidence>
<comment type="pathway">
    <text evidence="2">Carbohydrate biosynthesis; gluconeogenesis.</text>
</comment>
<evidence type="ECO:0000256" key="2">
    <source>
        <dbReference type="ARBA" id="ARBA00004742"/>
    </source>
</evidence>
<dbReference type="InterPro" id="IPR004642">
    <property type="entry name" value="Ser_deHydtase_asu"/>
</dbReference>
<dbReference type="PANTHER" id="PTHR30182">
    <property type="entry name" value="L-SERINE DEHYDRATASE"/>
    <property type="match status" value="1"/>
</dbReference>